<reference evidence="7 8" key="1">
    <citation type="submission" date="2019-05" db="EMBL/GenBank/DDBJ databases">
        <title>Draft genome sequence of Actinomadura geliboluensis A8036.</title>
        <authorList>
            <person name="Saricaoglu S."/>
            <person name="Isik K."/>
        </authorList>
    </citation>
    <scope>NUCLEOTIDE SEQUENCE [LARGE SCALE GENOMIC DNA]</scope>
    <source>
        <strain evidence="7 8">A8036</strain>
    </source>
</reference>
<comment type="caution">
    <text evidence="7">The sequence shown here is derived from an EMBL/GenBank/DDBJ whole genome shotgun (WGS) entry which is preliminary data.</text>
</comment>
<gene>
    <name evidence="7" type="ORF">ETD96_30370</name>
</gene>
<dbReference type="SUPFAM" id="SSF48498">
    <property type="entry name" value="Tetracyclin repressor-like, C-terminal domain"/>
    <property type="match status" value="1"/>
</dbReference>
<organism evidence="7 8">
    <name type="scientific">Actinomadura geliboluensis</name>
    <dbReference type="NCBI Taxonomy" id="882440"/>
    <lineage>
        <taxon>Bacteria</taxon>
        <taxon>Bacillati</taxon>
        <taxon>Actinomycetota</taxon>
        <taxon>Actinomycetes</taxon>
        <taxon>Streptosporangiales</taxon>
        <taxon>Thermomonosporaceae</taxon>
        <taxon>Actinomadura</taxon>
    </lineage>
</organism>
<dbReference type="PANTHER" id="PTHR47506">
    <property type="entry name" value="TRANSCRIPTIONAL REGULATORY PROTEIN"/>
    <property type="match status" value="1"/>
</dbReference>
<dbReference type="OrthoDB" id="5242390at2"/>
<evidence type="ECO:0000256" key="5">
    <source>
        <dbReference type="PROSITE-ProRule" id="PRU00335"/>
    </source>
</evidence>
<feature type="DNA-binding region" description="H-T-H motif" evidence="5">
    <location>
        <begin position="33"/>
        <end position="52"/>
    </location>
</feature>
<keyword evidence="3 5" id="KW-0238">DNA-binding</keyword>
<dbReference type="InterPro" id="IPR039538">
    <property type="entry name" value="BetI_C"/>
</dbReference>
<dbReference type="InterPro" id="IPR001647">
    <property type="entry name" value="HTH_TetR"/>
</dbReference>
<proteinExistence type="predicted"/>
<dbReference type="SUPFAM" id="SSF46689">
    <property type="entry name" value="Homeodomain-like"/>
    <property type="match status" value="1"/>
</dbReference>
<keyword evidence="1" id="KW-0678">Repressor</keyword>
<dbReference type="PROSITE" id="PS01081">
    <property type="entry name" value="HTH_TETR_1"/>
    <property type="match status" value="1"/>
</dbReference>
<dbReference type="EMBL" id="VCKZ01000278">
    <property type="protein sequence ID" value="TMR32112.1"/>
    <property type="molecule type" value="Genomic_DNA"/>
</dbReference>
<dbReference type="GO" id="GO:0003677">
    <property type="term" value="F:DNA binding"/>
    <property type="evidence" value="ECO:0007669"/>
    <property type="project" value="UniProtKB-UniRule"/>
</dbReference>
<keyword evidence="8" id="KW-1185">Reference proteome</keyword>
<evidence type="ECO:0000256" key="2">
    <source>
        <dbReference type="ARBA" id="ARBA00023015"/>
    </source>
</evidence>
<keyword evidence="4" id="KW-0804">Transcription</keyword>
<name>A0A5S4GHE2_9ACTN</name>
<dbReference type="PANTHER" id="PTHR47506:SF6">
    <property type="entry name" value="HTH-TYPE TRANSCRIPTIONAL REPRESSOR NEMR"/>
    <property type="match status" value="1"/>
</dbReference>
<evidence type="ECO:0000259" key="6">
    <source>
        <dbReference type="PROSITE" id="PS50977"/>
    </source>
</evidence>
<dbReference type="Proteomes" id="UP000305238">
    <property type="component" value="Unassembled WGS sequence"/>
</dbReference>
<evidence type="ECO:0000313" key="7">
    <source>
        <dbReference type="EMBL" id="TMR32112.1"/>
    </source>
</evidence>
<dbReference type="Pfam" id="PF00440">
    <property type="entry name" value="TetR_N"/>
    <property type="match status" value="1"/>
</dbReference>
<dbReference type="Gene3D" id="1.10.357.10">
    <property type="entry name" value="Tetracycline Repressor, domain 2"/>
    <property type="match status" value="1"/>
</dbReference>
<feature type="domain" description="HTH tetR-type" evidence="6">
    <location>
        <begin position="10"/>
        <end position="70"/>
    </location>
</feature>
<sequence length="194" mass="20917">MGVVTDEYRDERCRHIMAAAKRCFVRNGFHATSVQQILEEAQISAGGLYRYFRSKDEIVLAVAGEALDRLKSSITETFDPADPLPLPELLEHALATMERIDEADQVALIAVQVWATATYTPELATAVSELIDTVSGMLAGIVASYQRTGALPAGTPPEEIAKVLVTLLPGFVLQRTILGARASDFTPGLAALFA</sequence>
<dbReference type="Pfam" id="PF13977">
    <property type="entry name" value="TetR_C_6"/>
    <property type="match status" value="1"/>
</dbReference>
<dbReference type="InterPro" id="IPR036271">
    <property type="entry name" value="Tet_transcr_reg_TetR-rel_C_sf"/>
</dbReference>
<dbReference type="InterPro" id="IPR023772">
    <property type="entry name" value="DNA-bd_HTH_TetR-type_CS"/>
</dbReference>
<dbReference type="PROSITE" id="PS50977">
    <property type="entry name" value="HTH_TETR_2"/>
    <property type="match status" value="1"/>
</dbReference>
<evidence type="ECO:0000256" key="1">
    <source>
        <dbReference type="ARBA" id="ARBA00022491"/>
    </source>
</evidence>
<dbReference type="AlphaFoldDB" id="A0A5S4GHE2"/>
<evidence type="ECO:0000313" key="8">
    <source>
        <dbReference type="Proteomes" id="UP000305238"/>
    </source>
</evidence>
<accession>A0A5S4GHE2</accession>
<dbReference type="RefSeq" id="WP_138639921.1">
    <property type="nucleotide sequence ID" value="NZ_JASWDG010000209.1"/>
</dbReference>
<evidence type="ECO:0000256" key="4">
    <source>
        <dbReference type="ARBA" id="ARBA00023163"/>
    </source>
</evidence>
<dbReference type="InterPro" id="IPR009057">
    <property type="entry name" value="Homeodomain-like_sf"/>
</dbReference>
<evidence type="ECO:0000256" key="3">
    <source>
        <dbReference type="ARBA" id="ARBA00023125"/>
    </source>
</evidence>
<keyword evidence="2" id="KW-0805">Transcription regulation</keyword>
<protein>
    <submittedName>
        <fullName evidence="7">TetR/AcrR family transcriptional regulator</fullName>
    </submittedName>
</protein>
<dbReference type="PRINTS" id="PR00455">
    <property type="entry name" value="HTHTETR"/>
</dbReference>